<organism evidence="1 2">
    <name type="scientific">Dallia pectoralis</name>
    <name type="common">Alaska blackfish</name>
    <dbReference type="NCBI Taxonomy" id="75939"/>
    <lineage>
        <taxon>Eukaryota</taxon>
        <taxon>Metazoa</taxon>
        <taxon>Chordata</taxon>
        <taxon>Craniata</taxon>
        <taxon>Vertebrata</taxon>
        <taxon>Euteleostomi</taxon>
        <taxon>Actinopterygii</taxon>
        <taxon>Neopterygii</taxon>
        <taxon>Teleostei</taxon>
        <taxon>Protacanthopterygii</taxon>
        <taxon>Esociformes</taxon>
        <taxon>Umbridae</taxon>
        <taxon>Dallia</taxon>
    </lineage>
</organism>
<dbReference type="EMBL" id="CM055729">
    <property type="protein sequence ID" value="KAJ8015258.1"/>
    <property type="molecule type" value="Genomic_DNA"/>
</dbReference>
<dbReference type="Proteomes" id="UP001157502">
    <property type="component" value="Chromosome 2"/>
</dbReference>
<protein>
    <submittedName>
        <fullName evidence="1">Uncharacterized protein</fullName>
    </submittedName>
</protein>
<gene>
    <name evidence="1" type="ORF">DPEC_G00024260</name>
</gene>
<evidence type="ECO:0000313" key="1">
    <source>
        <dbReference type="EMBL" id="KAJ8015258.1"/>
    </source>
</evidence>
<reference evidence="1" key="1">
    <citation type="submission" date="2021-05" db="EMBL/GenBank/DDBJ databases">
        <authorList>
            <person name="Pan Q."/>
            <person name="Jouanno E."/>
            <person name="Zahm M."/>
            <person name="Klopp C."/>
            <person name="Cabau C."/>
            <person name="Louis A."/>
            <person name="Berthelot C."/>
            <person name="Parey E."/>
            <person name="Roest Crollius H."/>
            <person name="Montfort J."/>
            <person name="Robinson-Rechavi M."/>
            <person name="Bouchez O."/>
            <person name="Lampietro C."/>
            <person name="Lopez Roques C."/>
            <person name="Donnadieu C."/>
            <person name="Postlethwait J."/>
            <person name="Bobe J."/>
            <person name="Dillon D."/>
            <person name="Chandos A."/>
            <person name="von Hippel F."/>
            <person name="Guiguen Y."/>
        </authorList>
    </citation>
    <scope>NUCLEOTIDE SEQUENCE</scope>
    <source>
        <strain evidence="1">YG-Jan2019</strain>
    </source>
</reference>
<sequence>MCARWKDIKTTNMAVSNVNQAVALKTPETLKAAIWNHRSVSQAEMLTKVMEEWGLMSKDPAIVTDNAANMVCAVEITGQTHVGCFAYIINRPRKPVSNCRMLHAFLGE</sequence>
<keyword evidence="2" id="KW-1185">Reference proteome</keyword>
<accession>A0ACC2HHC5</accession>
<evidence type="ECO:0000313" key="2">
    <source>
        <dbReference type="Proteomes" id="UP001157502"/>
    </source>
</evidence>
<name>A0ACC2HHC5_DALPE</name>
<proteinExistence type="predicted"/>
<comment type="caution">
    <text evidence="1">The sequence shown here is derived from an EMBL/GenBank/DDBJ whole genome shotgun (WGS) entry which is preliminary data.</text>
</comment>